<dbReference type="RefSeq" id="WP_270043440.1">
    <property type="nucleotide sequence ID" value="NZ_JAPDOD010000031.1"/>
</dbReference>
<evidence type="ECO:0000313" key="6">
    <source>
        <dbReference type="Proteomes" id="UP001149140"/>
    </source>
</evidence>
<gene>
    <name evidence="5" type="ORF">OM076_28205</name>
</gene>
<comment type="caution">
    <text evidence="5">The sequence shown here is derived from an EMBL/GenBank/DDBJ whole genome shotgun (WGS) entry which is preliminary data.</text>
</comment>
<dbReference type="Gene3D" id="3.30.70.360">
    <property type="match status" value="1"/>
</dbReference>
<proteinExistence type="predicted"/>
<evidence type="ECO:0000313" key="5">
    <source>
        <dbReference type="EMBL" id="MDA0164190.1"/>
    </source>
</evidence>
<keyword evidence="6" id="KW-1185">Reference proteome</keyword>
<dbReference type="AlphaFoldDB" id="A0A9X3S257"/>
<dbReference type="PANTHER" id="PTHR43270">
    <property type="entry name" value="BETA-ALA-HIS DIPEPTIDASE"/>
    <property type="match status" value="1"/>
</dbReference>
<keyword evidence="1" id="KW-0645">Protease</keyword>
<dbReference type="EMBL" id="JAPDOD010000031">
    <property type="protein sequence ID" value="MDA0164190.1"/>
    <property type="molecule type" value="Genomic_DNA"/>
</dbReference>
<feature type="domain" description="Peptidase M20 dimerisation" evidence="4">
    <location>
        <begin position="198"/>
        <end position="336"/>
    </location>
</feature>
<dbReference type="SUPFAM" id="SSF53187">
    <property type="entry name" value="Zn-dependent exopeptidases"/>
    <property type="match status" value="1"/>
</dbReference>
<name>A0A9X3S257_9ACTN</name>
<dbReference type="Pfam" id="PF01546">
    <property type="entry name" value="Peptidase_M20"/>
    <property type="match status" value="1"/>
</dbReference>
<evidence type="ECO:0000256" key="1">
    <source>
        <dbReference type="ARBA" id="ARBA00022670"/>
    </source>
</evidence>
<dbReference type="InterPro" id="IPR011650">
    <property type="entry name" value="Peptidase_M20_dimer"/>
</dbReference>
<keyword evidence="3" id="KW-0378">Hydrolase</keyword>
<organism evidence="5 6">
    <name type="scientific">Solirubrobacter ginsenosidimutans</name>
    <dbReference type="NCBI Taxonomy" id="490573"/>
    <lineage>
        <taxon>Bacteria</taxon>
        <taxon>Bacillati</taxon>
        <taxon>Actinomycetota</taxon>
        <taxon>Thermoleophilia</taxon>
        <taxon>Solirubrobacterales</taxon>
        <taxon>Solirubrobacteraceae</taxon>
        <taxon>Solirubrobacter</taxon>
    </lineage>
</organism>
<dbReference type="Pfam" id="PF07687">
    <property type="entry name" value="M20_dimer"/>
    <property type="match status" value="1"/>
</dbReference>
<dbReference type="Proteomes" id="UP001149140">
    <property type="component" value="Unassembled WGS sequence"/>
</dbReference>
<dbReference type="GO" id="GO:0046872">
    <property type="term" value="F:metal ion binding"/>
    <property type="evidence" value="ECO:0007669"/>
    <property type="project" value="UniProtKB-KW"/>
</dbReference>
<reference evidence="5" key="1">
    <citation type="submission" date="2022-10" db="EMBL/GenBank/DDBJ databases">
        <title>The WGS of Solirubrobacter ginsenosidimutans DSM 21036.</title>
        <authorList>
            <person name="Jiang Z."/>
        </authorList>
    </citation>
    <scope>NUCLEOTIDE SEQUENCE</scope>
    <source>
        <strain evidence="5">DSM 21036</strain>
    </source>
</reference>
<evidence type="ECO:0000256" key="3">
    <source>
        <dbReference type="ARBA" id="ARBA00022801"/>
    </source>
</evidence>
<evidence type="ECO:0000259" key="4">
    <source>
        <dbReference type="Pfam" id="PF07687"/>
    </source>
</evidence>
<dbReference type="PANTHER" id="PTHR43270:SF12">
    <property type="entry name" value="SUCCINYL-DIAMINOPIMELATE DESUCCINYLASE"/>
    <property type="match status" value="1"/>
</dbReference>
<sequence>MHVDQALTVDRERLQSDLERLVAIPSIAFEGYPREPLDEAADLVEELLRDARAAQIQRVDVPGEAPTLVADFPGAGPTVLLYSHYDVQPAPADGWETDPFTPTVKDGRVYGRGAADDKSGIVAHLAALRAFDGAPPVHVKLVVEGSEENGRQALLGVVDEQPDLLRADVMVIADNGNWKVGEPTLSQTLRGHGKLVVTLRTLDGALHSGHFGGAAPDALLALNRLIATLHNDDGSVAVQGLQDGDWDGTEWPEPDFRRQARVLDGVALVGSGAISDRVWARHAISVLGLDAPPVEGAGNIVIPEARAKIAVRVPPGADPVQSLAAVERHVRANVPWGARIDVVVEPASTPIALPALPEAERALEQAFGKPVARMGSGGSVPLVAKLRAAYPDASFVLWGAQDSDLARIHAANESVDLGEIAGIALAEALLLKELSST</sequence>
<dbReference type="InterPro" id="IPR051458">
    <property type="entry name" value="Cyt/Met_Dipeptidase"/>
</dbReference>
<accession>A0A9X3S257</accession>
<protein>
    <submittedName>
        <fullName evidence="5">M20/M25/M40 family metallo-hydrolase</fullName>
    </submittedName>
</protein>
<evidence type="ECO:0000256" key="2">
    <source>
        <dbReference type="ARBA" id="ARBA00022723"/>
    </source>
</evidence>
<dbReference type="Gene3D" id="3.40.630.10">
    <property type="entry name" value="Zn peptidases"/>
    <property type="match status" value="1"/>
</dbReference>
<dbReference type="GO" id="GO:0008233">
    <property type="term" value="F:peptidase activity"/>
    <property type="evidence" value="ECO:0007669"/>
    <property type="project" value="UniProtKB-KW"/>
</dbReference>
<dbReference type="NCBIfam" id="NF005914">
    <property type="entry name" value="PRK07907.1"/>
    <property type="match status" value="1"/>
</dbReference>
<dbReference type="InterPro" id="IPR002933">
    <property type="entry name" value="Peptidase_M20"/>
</dbReference>
<dbReference type="GO" id="GO:0006508">
    <property type="term" value="P:proteolysis"/>
    <property type="evidence" value="ECO:0007669"/>
    <property type="project" value="UniProtKB-KW"/>
</dbReference>
<keyword evidence="2" id="KW-0479">Metal-binding</keyword>